<keyword evidence="3" id="KW-1185">Reference proteome</keyword>
<sequence length="133" mass="13696">MSPIKQNTPGPPFFNYTAILRGTLVSLGFSLGLSILAGLAYYFTSISENSIPWVAATILFVSVSLGSGYAAKRARSKGLFNGIGVGVLTFILIWILTGLFLPGNILLVGALGKLALTVIAGGIGGMIGVSFAS</sequence>
<accession>F6B4T6</accession>
<feature type="transmembrane region" description="Helical" evidence="1">
    <location>
        <begin position="50"/>
        <end position="71"/>
    </location>
</feature>
<dbReference type="Proteomes" id="UP000009226">
    <property type="component" value="Chromosome"/>
</dbReference>
<dbReference type="HOGENOM" id="CLU_149197_1_0_9"/>
<dbReference type="EMBL" id="CP002736">
    <property type="protein sequence ID" value="AEF94198.1"/>
    <property type="molecule type" value="Genomic_DNA"/>
</dbReference>
<evidence type="ECO:0000313" key="2">
    <source>
        <dbReference type="EMBL" id="AEF94198.1"/>
    </source>
</evidence>
<feature type="transmembrane region" description="Helical" evidence="1">
    <location>
        <begin position="78"/>
        <end position="101"/>
    </location>
</feature>
<protein>
    <recommendedName>
        <fullName evidence="4">TIGR04086 family membrane protein</fullName>
    </recommendedName>
</protein>
<evidence type="ECO:0000313" key="3">
    <source>
        <dbReference type="Proteomes" id="UP000009226"/>
    </source>
</evidence>
<dbReference type="eggNOG" id="ENOG50337DJ">
    <property type="taxonomic scope" value="Bacteria"/>
</dbReference>
<evidence type="ECO:0008006" key="4">
    <source>
        <dbReference type="Google" id="ProtNLM"/>
    </source>
</evidence>
<name>F6B4T6_DESCC</name>
<dbReference type="NCBIfam" id="TIGR04086">
    <property type="entry name" value="TIGR04086_membr"/>
    <property type="match status" value="1"/>
</dbReference>
<feature type="transmembrane region" description="Helical" evidence="1">
    <location>
        <begin position="24"/>
        <end position="44"/>
    </location>
</feature>
<evidence type="ECO:0000256" key="1">
    <source>
        <dbReference type="SAM" id="Phobius"/>
    </source>
</evidence>
<organism evidence="2 3">
    <name type="scientific">Desulfotomaculum nigrificans (strain DSM 14880 / VKM B-2319 / CO-1-SRB)</name>
    <name type="common">Desulfotomaculum carboxydivorans</name>
    <dbReference type="NCBI Taxonomy" id="868595"/>
    <lineage>
        <taxon>Bacteria</taxon>
        <taxon>Bacillati</taxon>
        <taxon>Bacillota</taxon>
        <taxon>Clostridia</taxon>
        <taxon>Eubacteriales</taxon>
        <taxon>Desulfotomaculaceae</taxon>
        <taxon>Desulfotomaculum</taxon>
    </lineage>
</organism>
<dbReference type="Pfam" id="PF12670">
    <property type="entry name" value="DUF3792"/>
    <property type="match status" value="1"/>
</dbReference>
<dbReference type="InterPro" id="IPR023804">
    <property type="entry name" value="DUF3792_TM"/>
</dbReference>
<reference evidence="2" key="1">
    <citation type="submission" date="2011-05" db="EMBL/GenBank/DDBJ databases">
        <title>Complete sequence of Desulfotomaculum carboxydivorans CO-1-SRB.</title>
        <authorList>
            <consortium name="US DOE Joint Genome Institute"/>
            <person name="Lucas S."/>
            <person name="Han J."/>
            <person name="Lapidus A."/>
            <person name="Cheng J.-F."/>
            <person name="Goodwin L."/>
            <person name="Pitluck S."/>
            <person name="Peters L."/>
            <person name="Mikhailova N."/>
            <person name="Lu M."/>
            <person name="Han C."/>
            <person name="Tapia R."/>
            <person name="Land M."/>
            <person name="Hauser L."/>
            <person name="Kyrpides N."/>
            <person name="Ivanova N."/>
            <person name="Pagani I."/>
            <person name="Stams A."/>
            <person name="Plugge C."/>
            <person name="Muyzer G."/>
            <person name="Kuever J."/>
            <person name="Parshina S."/>
            <person name="Ivanova A."/>
            <person name="Nazina T."/>
            <person name="Woyke T."/>
        </authorList>
    </citation>
    <scope>NUCLEOTIDE SEQUENCE [LARGE SCALE GENOMIC DNA]</scope>
    <source>
        <strain evidence="2">CO-1-SRB</strain>
    </source>
</reference>
<keyword evidence="1" id="KW-1133">Transmembrane helix</keyword>
<dbReference type="STRING" id="868595.Desca_1339"/>
<dbReference type="AlphaFoldDB" id="F6B4T6"/>
<keyword evidence="1" id="KW-0472">Membrane</keyword>
<keyword evidence="1" id="KW-0812">Transmembrane</keyword>
<gene>
    <name evidence="2" type="ordered locus">Desca_1339</name>
</gene>
<dbReference type="RefSeq" id="WP_003540972.1">
    <property type="nucleotide sequence ID" value="NC_015565.1"/>
</dbReference>
<proteinExistence type="predicted"/>
<dbReference type="KEGG" id="dca:Desca_1339"/>
<feature type="transmembrane region" description="Helical" evidence="1">
    <location>
        <begin position="107"/>
        <end position="132"/>
    </location>
</feature>